<feature type="transmembrane region" description="Helical" evidence="6">
    <location>
        <begin position="249"/>
        <end position="265"/>
    </location>
</feature>
<reference evidence="8 9" key="1">
    <citation type="submission" date="2023-11" db="EMBL/GenBank/DDBJ databases">
        <title>Arctic aerobic anoxygenic photoheterotroph Sediminicoccus rosea KRV36 adapts its photosynthesis to long days of polar summer.</title>
        <authorList>
            <person name="Tomasch J."/>
            <person name="Kopejtka K."/>
            <person name="Bily T."/>
            <person name="Gardiner A.T."/>
            <person name="Gardian Z."/>
            <person name="Shivaramu S."/>
            <person name="Koblizek M."/>
            <person name="Engelhardt F."/>
            <person name="Kaftan D."/>
        </authorList>
    </citation>
    <scope>NUCLEOTIDE SEQUENCE [LARGE SCALE GENOMIC DNA]</scope>
    <source>
        <strain evidence="8 9">R-30</strain>
    </source>
</reference>
<dbReference type="InterPro" id="IPR037185">
    <property type="entry name" value="EmrE-like"/>
</dbReference>
<dbReference type="RefSeq" id="WP_318648101.1">
    <property type="nucleotide sequence ID" value="NZ_CP137852.1"/>
</dbReference>
<feature type="transmembrane region" description="Helical" evidence="6">
    <location>
        <begin position="150"/>
        <end position="170"/>
    </location>
</feature>
<evidence type="ECO:0000259" key="7">
    <source>
        <dbReference type="Pfam" id="PF00892"/>
    </source>
</evidence>
<comment type="similarity">
    <text evidence="2">Belongs to the EamA transporter family.</text>
</comment>
<name>A0ABZ0PES2_9PROT</name>
<accession>A0ABZ0PES2</accession>
<dbReference type="SUPFAM" id="SSF103481">
    <property type="entry name" value="Multidrug resistance efflux transporter EmrE"/>
    <property type="match status" value="2"/>
</dbReference>
<feature type="transmembrane region" description="Helical" evidence="6">
    <location>
        <begin position="95"/>
        <end position="115"/>
    </location>
</feature>
<protein>
    <submittedName>
        <fullName evidence="8">DMT family transporter</fullName>
    </submittedName>
</protein>
<keyword evidence="4 6" id="KW-1133">Transmembrane helix</keyword>
<dbReference type="Pfam" id="PF00892">
    <property type="entry name" value="EamA"/>
    <property type="match status" value="1"/>
</dbReference>
<dbReference type="InterPro" id="IPR050638">
    <property type="entry name" value="AA-Vitamin_Transporters"/>
</dbReference>
<gene>
    <name evidence="8" type="ORF">R9Z33_18845</name>
</gene>
<comment type="subcellular location">
    <subcellularLocation>
        <location evidence="1">Membrane</location>
        <topology evidence="1">Multi-pass membrane protein</topology>
    </subcellularLocation>
</comment>
<evidence type="ECO:0000256" key="4">
    <source>
        <dbReference type="ARBA" id="ARBA00022989"/>
    </source>
</evidence>
<dbReference type="Proteomes" id="UP001305521">
    <property type="component" value="Chromosome"/>
</dbReference>
<feature type="transmembrane region" description="Helical" evidence="6">
    <location>
        <begin position="182"/>
        <end position="206"/>
    </location>
</feature>
<evidence type="ECO:0000256" key="3">
    <source>
        <dbReference type="ARBA" id="ARBA00022692"/>
    </source>
</evidence>
<feature type="transmembrane region" description="Helical" evidence="6">
    <location>
        <begin position="271"/>
        <end position="288"/>
    </location>
</feature>
<feature type="domain" description="EamA" evidence="7">
    <location>
        <begin position="9"/>
        <end position="138"/>
    </location>
</feature>
<feature type="transmembrane region" description="Helical" evidence="6">
    <location>
        <begin position="36"/>
        <end position="55"/>
    </location>
</feature>
<keyword evidence="9" id="KW-1185">Reference proteome</keyword>
<evidence type="ECO:0000256" key="5">
    <source>
        <dbReference type="ARBA" id="ARBA00023136"/>
    </source>
</evidence>
<evidence type="ECO:0000313" key="8">
    <source>
        <dbReference type="EMBL" id="WPB84144.1"/>
    </source>
</evidence>
<organism evidence="8 9">
    <name type="scientific">Sediminicoccus rosea</name>
    <dbReference type="NCBI Taxonomy" id="1225128"/>
    <lineage>
        <taxon>Bacteria</taxon>
        <taxon>Pseudomonadati</taxon>
        <taxon>Pseudomonadota</taxon>
        <taxon>Alphaproteobacteria</taxon>
        <taxon>Acetobacterales</taxon>
        <taxon>Roseomonadaceae</taxon>
        <taxon>Sediminicoccus</taxon>
    </lineage>
</organism>
<dbReference type="InterPro" id="IPR000620">
    <property type="entry name" value="EamA_dom"/>
</dbReference>
<dbReference type="PANTHER" id="PTHR32322">
    <property type="entry name" value="INNER MEMBRANE TRANSPORTER"/>
    <property type="match status" value="1"/>
</dbReference>
<keyword evidence="5 6" id="KW-0472">Membrane</keyword>
<feature type="transmembrane region" description="Helical" evidence="6">
    <location>
        <begin position="218"/>
        <end position="237"/>
    </location>
</feature>
<evidence type="ECO:0000313" key="9">
    <source>
        <dbReference type="Proteomes" id="UP001305521"/>
    </source>
</evidence>
<dbReference type="PANTHER" id="PTHR32322:SF2">
    <property type="entry name" value="EAMA DOMAIN-CONTAINING PROTEIN"/>
    <property type="match status" value="1"/>
</dbReference>
<keyword evidence="3 6" id="KW-0812">Transmembrane</keyword>
<proteinExistence type="inferred from homology"/>
<feature type="transmembrane region" description="Helical" evidence="6">
    <location>
        <begin position="67"/>
        <end position="89"/>
    </location>
</feature>
<feature type="transmembrane region" description="Helical" evidence="6">
    <location>
        <begin position="127"/>
        <end position="144"/>
    </location>
</feature>
<evidence type="ECO:0000256" key="6">
    <source>
        <dbReference type="SAM" id="Phobius"/>
    </source>
</evidence>
<evidence type="ECO:0000256" key="1">
    <source>
        <dbReference type="ARBA" id="ARBA00004141"/>
    </source>
</evidence>
<dbReference type="EMBL" id="CP137852">
    <property type="protein sequence ID" value="WPB84144.1"/>
    <property type="molecule type" value="Genomic_DNA"/>
</dbReference>
<sequence length="291" mass="30236">MPLARHIPALLILGVVWGLTPSIVKAAMAGGFAPLGFAFWGAFGSALILSVLCAKRRLAIPLDRPHLVQYAASGFSGFALANFAGYTALQHIPAGFFALLVPLSPILTVLGAAALGMDRLTPARITGTLLGFLGVALAMAPGAALPDAGLLGWALLAAITPVGFAISNIVASRLAPRGTDALVLATGALYAAAFFIAIFGVLMGQVHWPGAIGWRVEWLIPFQAALTAFAYLLYFRLIAATGSVITSQTGYIVTIAGVLWGAALFGERMGWLALPAALLVFAGLWLVTSRR</sequence>
<evidence type="ECO:0000256" key="2">
    <source>
        <dbReference type="ARBA" id="ARBA00007362"/>
    </source>
</evidence>